<protein>
    <submittedName>
        <fullName evidence="2">Uncharacterized protein</fullName>
    </submittedName>
</protein>
<organism evidence="2">
    <name type="scientific">marine sediment metagenome</name>
    <dbReference type="NCBI Taxonomy" id="412755"/>
    <lineage>
        <taxon>unclassified sequences</taxon>
        <taxon>metagenomes</taxon>
        <taxon>ecological metagenomes</taxon>
    </lineage>
</organism>
<comment type="caution">
    <text evidence="2">The sequence shown here is derived from an EMBL/GenBank/DDBJ whole genome shotgun (WGS) entry which is preliminary data.</text>
</comment>
<evidence type="ECO:0000256" key="1">
    <source>
        <dbReference type="SAM" id="Phobius"/>
    </source>
</evidence>
<keyword evidence="1" id="KW-0472">Membrane</keyword>
<feature type="transmembrane region" description="Helical" evidence="1">
    <location>
        <begin position="6"/>
        <end position="25"/>
    </location>
</feature>
<keyword evidence="1" id="KW-1133">Transmembrane helix</keyword>
<reference evidence="2" key="1">
    <citation type="journal article" date="2014" name="Front. Microbiol.">
        <title>High frequency of phylogenetically diverse reductive dehalogenase-homologous genes in deep subseafloor sedimentary metagenomes.</title>
        <authorList>
            <person name="Kawai M."/>
            <person name="Futagami T."/>
            <person name="Toyoda A."/>
            <person name="Takaki Y."/>
            <person name="Nishi S."/>
            <person name="Hori S."/>
            <person name="Arai W."/>
            <person name="Tsubouchi T."/>
            <person name="Morono Y."/>
            <person name="Uchiyama I."/>
            <person name="Ito T."/>
            <person name="Fujiyama A."/>
            <person name="Inagaki F."/>
            <person name="Takami H."/>
        </authorList>
    </citation>
    <scope>NUCLEOTIDE SEQUENCE</scope>
    <source>
        <strain evidence="2">Expedition CK06-06</strain>
    </source>
</reference>
<evidence type="ECO:0000313" key="2">
    <source>
        <dbReference type="EMBL" id="GAI47905.1"/>
    </source>
</evidence>
<dbReference type="AlphaFoldDB" id="X1QA37"/>
<dbReference type="EMBL" id="BARV01035813">
    <property type="protein sequence ID" value="GAI47905.1"/>
    <property type="molecule type" value="Genomic_DNA"/>
</dbReference>
<proteinExistence type="predicted"/>
<name>X1QA37_9ZZZZ</name>
<gene>
    <name evidence="2" type="ORF">S06H3_55802</name>
</gene>
<accession>X1QA37</accession>
<sequence>MLRLAPSTLPIIGIGVLGLGAYLLYRNSGISRLVNSTATFIQGSQEFVSGVNSNIQGFGASISPISDLSEEEKKEV</sequence>
<keyword evidence="1" id="KW-0812">Transmembrane</keyword>
<feature type="non-terminal residue" evidence="2">
    <location>
        <position position="76"/>
    </location>
</feature>